<proteinExistence type="predicted"/>
<protein>
    <submittedName>
        <fullName evidence="1">Uncharacterized protein</fullName>
    </submittedName>
</protein>
<dbReference type="RefSeq" id="WP_377354300.1">
    <property type="nucleotide sequence ID" value="NZ_JBHTLQ010000043.1"/>
</dbReference>
<evidence type="ECO:0000313" key="2">
    <source>
        <dbReference type="Proteomes" id="UP001597216"/>
    </source>
</evidence>
<gene>
    <name evidence="1" type="ORF">ACFQ27_15945</name>
</gene>
<name>A0ABW3T5F0_9CAUL</name>
<accession>A0ABW3T5F0</accession>
<dbReference type="EMBL" id="JBHTLQ010000043">
    <property type="protein sequence ID" value="MFD1192081.1"/>
    <property type="molecule type" value="Genomic_DNA"/>
</dbReference>
<sequence>MAVATAQPVFKLPTALLEMLAPPRLLRKEDEDAYTLLRDQLLESIQPRDVVEMIWVLDLTESFWEERRARHAKQVRIKLAQRKAVEEIWRSRIPDNAKGDPDFEFELQGDVSDILLGNEPAYGGFKLVCADLGLKPGDVEAVAFQTALKDLEALQKLIDRSINRRIQILREIDRSREIADRARRTVATIEAAQDAEFE</sequence>
<evidence type="ECO:0000313" key="1">
    <source>
        <dbReference type="EMBL" id="MFD1192081.1"/>
    </source>
</evidence>
<comment type="caution">
    <text evidence="1">The sequence shown here is derived from an EMBL/GenBank/DDBJ whole genome shotgun (WGS) entry which is preliminary data.</text>
</comment>
<reference evidence="2" key="1">
    <citation type="journal article" date="2019" name="Int. J. Syst. Evol. Microbiol.">
        <title>The Global Catalogue of Microorganisms (GCM) 10K type strain sequencing project: providing services to taxonomists for standard genome sequencing and annotation.</title>
        <authorList>
            <consortium name="The Broad Institute Genomics Platform"/>
            <consortium name="The Broad Institute Genome Sequencing Center for Infectious Disease"/>
            <person name="Wu L."/>
            <person name="Ma J."/>
        </authorList>
    </citation>
    <scope>NUCLEOTIDE SEQUENCE [LARGE SCALE GENOMIC DNA]</scope>
    <source>
        <strain evidence="2">CCUG 55074</strain>
    </source>
</reference>
<organism evidence="1 2">
    <name type="scientific">Phenylobacterium conjunctum</name>
    <dbReference type="NCBI Taxonomy" id="1298959"/>
    <lineage>
        <taxon>Bacteria</taxon>
        <taxon>Pseudomonadati</taxon>
        <taxon>Pseudomonadota</taxon>
        <taxon>Alphaproteobacteria</taxon>
        <taxon>Caulobacterales</taxon>
        <taxon>Caulobacteraceae</taxon>
        <taxon>Phenylobacterium</taxon>
    </lineage>
</organism>
<keyword evidence="2" id="KW-1185">Reference proteome</keyword>
<dbReference type="Proteomes" id="UP001597216">
    <property type="component" value="Unassembled WGS sequence"/>
</dbReference>